<name>A0A7J6NZZ3_PEROL</name>
<keyword evidence="2" id="KW-0812">Transmembrane</keyword>
<proteinExistence type="predicted"/>
<accession>A0A7J6NZZ3</accession>
<dbReference type="AlphaFoldDB" id="A0A7J6NZZ3"/>
<keyword evidence="2" id="KW-1133">Transmembrane helix</keyword>
<comment type="caution">
    <text evidence="3">The sequence shown here is derived from an EMBL/GenBank/DDBJ whole genome shotgun (WGS) entry which is preliminary data.</text>
</comment>
<dbReference type="OrthoDB" id="75100at2759"/>
<feature type="transmembrane region" description="Helical" evidence="2">
    <location>
        <begin position="48"/>
        <end position="68"/>
    </location>
</feature>
<evidence type="ECO:0000313" key="4">
    <source>
        <dbReference type="Proteomes" id="UP000541610"/>
    </source>
</evidence>
<evidence type="ECO:0000313" key="3">
    <source>
        <dbReference type="EMBL" id="KAF4689452.1"/>
    </source>
</evidence>
<evidence type="ECO:0000256" key="2">
    <source>
        <dbReference type="SAM" id="Phobius"/>
    </source>
</evidence>
<keyword evidence="2" id="KW-0472">Membrane</keyword>
<sequence>MDDSMSAGELRRRYGPGGSAPDSDLTASQLRARHNIHNNSFKDDGSGMTPMIVVALIVLLVAAAGAMLKYSS</sequence>
<organism evidence="3 4">
    <name type="scientific">Perkinsus olseni</name>
    <name type="common">Perkinsus atlanticus</name>
    <dbReference type="NCBI Taxonomy" id="32597"/>
    <lineage>
        <taxon>Eukaryota</taxon>
        <taxon>Sar</taxon>
        <taxon>Alveolata</taxon>
        <taxon>Perkinsozoa</taxon>
        <taxon>Perkinsea</taxon>
        <taxon>Perkinsida</taxon>
        <taxon>Perkinsidae</taxon>
        <taxon>Perkinsus</taxon>
    </lineage>
</organism>
<protein>
    <submittedName>
        <fullName evidence="3">Uncharacterized protein</fullName>
    </submittedName>
</protein>
<dbReference type="Proteomes" id="UP000541610">
    <property type="component" value="Unassembled WGS sequence"/>
</dbReference>
<reference evidence="3 4" key="1">
    <citation type="submission" date="2020-04" db="EMBL/GenBank/DDBJ databases">
        <title>Perkinsus olseni comparative genomics.</title>
        <authorList>
            <person name="Bogema D.R."/>
        </authorList>
    </citation>
    <scope>NUCLEOTIDE SEQUENCE [LARGE SCALE GENOMIC DNA]</scope>
    <source>
        <strain evidence="3">00978-12</strain>
    </source>
</reference>
<gene>
    <name evidence="3" type="ORF">FOZ60_001638</name>
</gene>
<feature type="region of interest" description="Disordered" evidence="1">
    <location>
        <begin position="1"/>
        <end position="31"/>
    </location>
</feature>
<dbReference type="EMBL" id="JABANP010000124">
    <property type="protein sequence ID" value="KAF4689452.1"/>
    <property type="molecule type" value="Genomic_DNA"/>
</dbReference>
<evidence type="ECO:0000256" key="1">
    <source>
        <dbReference type="SAM" id="MobiDB-lite"/>
    </source>
</evidence>